<evidence type="ECO:0000256" key="7">
    <source>
        <dbReference type="ARBA" id="ARBA00055029"/>
    </source>
</evidence>
<dbReference type="EC" id="2.5.1.90" evidence="8"/>
<comment type="caution">
    <text evidence="13">The sequence shown here is derived from an EMBL/GenBank/DDBJ whole genome shotgun (WGS) entry which is preliminary data.</text>
</comment>
<evidence type="ECO:0000256" key="6">
    <source>
        <dbReference type="ARBA" id="ARBA00051506"/>
    </source>
</evidence>
<dbReference type="CDD" id="cd00685">
    <property type="entry name" value="Trans_IPPS_HT"/>
    <property type="match status" value="1"/>
</dbReference>
<evidence type="ECO:0000256" key="11">
    <source>
        <dbReference type="ARBA" id="ARBA00083124"/>
    </source>
</evidence>
<gene>
    <name evidence="13" type="ORF">FKY71_01825</name>
</gene>
<accession>A0A540VVK5</accession>
<dbReference type="GO" id="GO:0106350">
    <property type="term" value="F:all-trans-octaprenyl-diphosphate synthase activity"/>
    <property type="evidence" value="ECO:0007669"/>
    <property type="project" value="UniProtKB-EC"/>
</dbReference>
<dbReference type="FunFam" id="1.10.600.10:FF:000002">
    <property type="entry name" value="Octaprenyl diphosphate synthase"/>
    <property type="match status" value="1"/>
</dbReference>
<organism evidence="13 14">
    <name type="scientific">Spiribacter salinus</name>
    <dbReference type="NCBI Taxonomy" id="1335746"/>
    <lineage>
        <taxon>Bacteria</taxon>
        <taxon>Pseudomonadati</taxon>
        <taxon>Pseudomonadota</taxon>
        <taxon>Gammaproteobacteria</taxon>
        <taxon>Chromatiales</taxon>
        <taxon>Ectothiorhodospiraceae</taxon>
        <taxon>Spiribacter</taxon>
    </lineage>
</organism>
<evidence type="ECO:0000256" key="5">
    <source>
        <dbReference type="ARBA" id="ARBA00022842"/>
    </source>
</evidence>
<comment type="similarity">
    <text evidence="2 12">Belongs to the FPP/GGPP synthase family.</text>
</comment>
<dbReference type="STRING" id="1260251.SPISAL_06745"/>
<evidence type="ECO:0000313" key="13">
    <source>
        <dbReference type="EMBL" id="TQF00793.1"/>
    </source>
</evidence>
<keyword evidence="4" id="KW-0479">Metal-binding</keyword>
<dbReference type="InterPro" id="IPR008949">
    <property type="entry name" value="Isoprenoid_synthase_dom_sf"/>
</dbReference>
<evidence type="ECO:0000256" key="3">
    <source>
        <dbReference type="ARBA" id="ARBA00022679"/>
    </source>
</evidence>
<dbReference type="PANTHER" id="PTHR12001:SF69">
    <property type="entry name" value="ALL TRANS-POLYPRENYL-DIPHOSPHATE SYNTHASE PDSS1"/>
    <property type="match status" value="1"/>
</dbReference>
<dbReference type="AlphaFoldDB" id="A0A540VVK5"/>
<evidence type="ECO:0000256" key="2">
    <source>
        <dbReference type="ARBA" id="ARBA00006706"/>
    </source>
</evidence>
<dbReference type="Gene3D" id="1.10.600.10">
    <property type="entry name" value="Farnesyl Diphosphate Synthase"/>
    <property type="match status" value="1"/>
</dbReference>
<dbReference type="InterPro" id="IPR033749">
    <property type="entry name" value="Polyprenyl_synt_CS"/>
</dbReference>
<comment type="catalytic activity">
    <reaction evidence="6">
        <text>5 isopentenyl diphosphate + (2E,6E)-farnesyl diphosphate = all-trans-octaprenyl diphosphate + 5 diphosphate</text>
        <dbReference type="Rhea" id="RHEA:27798"/>
        <dbReference type="ChEBI" id="CHEBI:33019"/>
        <dbReference type="ChEBI" id="CHEBI:57711"/>
        <dbReference type="ChEBI" id="CHEBI:128769"/>
        <dbReference type="ChEBI" id="CHEBI:175763"/>
        <dbReference type="EC" id="2.5.1.90"/>
    </reaction>
</comment>
<protein>
    <recommendedName>
        <fullName evidence="9">Octaprenyl diphosphate synthase</fullName>
        <ecNumber evidence="8">2.5.1.90</ecNumber>
    </recommendedName>
    <alternativeName>
        <fullName evidence="11">All-trans-octaprenyl-diphosphate synthase</fullName>
    </alternativeName>
    <alternativeName>
        <fullName evidence="10">Octaprenyl pyrophosphate synthase</fullName>
    </alternativeName>
</protein>
<dbReference type="Pfam" id="PF00348">
    <property type="entry name" value="polyprenyl_synt"/>
    <property type="match status" value="1"/>
</dbReference>
<sequence>MDIARIRERISADMAAVDRIVQSRLRSDVALINQLGHYIIGGGGKRLRPMVTVLMARAAGHDPQDDRHALLGATVELIHTATLLHDDVVDESAVRRGRETANQIWGNEASVLVGDFLYTRAFEMMVELDDMPTMGIFSRTTNRIAEGEVMQLMHVHDPDVTEARYHEVIYRKTAVLFEAGCRLAAMLATDGDKAMMDAGAAYGRHLGIAFQLADDALDYDGDAATIGKNIGDDLAEGKPTLPLIHCLANADRASVGTLREAVENGGRDDIEAVTQLIAQTGSIAYTRGLAEQEAEAAEAALEAFPDSDFRSALSELARFSVGRKY</sequence>
<dbReference type="InterPro" id="IPR000092">
    <property type="entry name" value="Polyprenyl_synt"/>
</dbReference>
<dbReference type="GO" id="GO:0046872">
    <property type="term" value="F:metal ion binding"/>
    <property type="evidence" value="ECO:0007669"/>
    <property type="project" value="UniProtKB-KW"/>
</dbReference>
<dbReference type="SFLD" id="SFLDS00005">
    <property type="entry name" value="Isoprenoid_Synthase_Type_I"/>
    <property type="match status" value="1"/>
</dbReference>
<dbReference type="PANTHER" id="PTHR12001">
    <property type="entry name" value="GERANYLGERANYL PYROPHOSPHATE SYNTHASE"/>
    <property type="match status" value="1"/>
</dbReference>
<dbReference type="GO" id="GO:0008299">
    <property type="term" value="P:isoprenoid biosynthetic process"/>
    <property type="evidence" value="ECO:0007669"/>
    <property type="project" value="InterPro"/>
</dbReference>
<dbReference type="SUPFAM" id="SSF48576">
    <property type="entry name" value="Terpenoid synthases"/>
    <property type="match status" value="1"/>
</dbReference>
<evidence type="ECO:0000256" key="1">
    <source>
        <dbReference type="ARBA" id="ARBA00001946"/>
    </source>
</evidence>
<name>A0A540VVK5_9GAMM</name>
<evidence type="ECO:0000256" key="10">
    <source>
        <dbReference type="ARBA" id="ARBA00079637"/>
    </source>
</evidence>
<comment type="cofactor">
    <cofactor evidence="1">
        <name>Mg(2+)</name>
        <dbReference type="ChEBI" id="CHEBI:18420"/>
    </cofactor>
</comment>
<dbReference type="PROSITE" id="PS00723">
    <property type="entry name" value="POLYPRENYL_SYNTHASE_1"/>
    <property type="match status" value="1"/>
</dbReference>
<reference evidence="13 14" key="1">
    <citation type="submission" date="2019-06" db="EMBL/GenBank/DDBJ databases">
        <title>Metagenome assembled Genome of Spiribacter salinus SL48-SHIP from the microbial mat of Salt Lake 48 (Novosibirsk region, Russia).</title>
        <authorList>
            <person name="Shipova A."/>
            <person name="Rozanov A.S."/>
            <person name="Bryanskaya A.V."/>
            <person name="Peltek S.E."/>
        </authorList>
    </citation>
    <scope>NUCLEOTIDE SEQUENCE [LARGE SCALE GENOMIC DNA]</scope>
    <source>
        <strain evidence="13">SL48-SHIP-2</strain>
    </source>
</reference>
<keyword evidence="3 12" id="KW-0808">Transferase</keyword>
<dbReference type="Proteomes" id="UP000315400">
    <property type="component" value="Unassembled WGS sequence"/>
</dbReference>
<evidence type="ECO:0000256" key="12">
    <source>
        <dbReference type="RuleBase" id="RU004466"/>
    </source>
</evidence>
<keyword evidence="5" id="KW-0460">Magnesium</keyword>
<evidence type="ECO:0000256" key="8">
    <source>
        <dbReference type="ARBA" id="ARBA00066511"/>
    </source>
</evidence>
<evidence type="ECO:0000256" key="4">
    <source>
        <dbReference type="ARBA" id="ARBA00022723"/>
    </source>
</evidence>
<proteinExistence type="inferred from homology"/>
<comment type="function">
    <text evidence="7">Supplies octaprenyl diphosphate, the precursor for the side chain of the isoprenoid quinones ubiquinone and menaquinone.</text>
</comment>
<evidence type="ECO:0000256" key="9">
    <source>
        <dbReference type="ARBA" id="ARBA00072473"/>
    </source>
</evidence>
<evidence type="ECO:0000313" key="14">
    <source>
        <dbReference type="Proteomes" id="UP000315400"/>
    </source>
</evidence>
<dbReference type="EMBL" id="VIFK01000005">
    <property type="protein sequence ID" value="TQF00793.1"/>
    <property type="molecule type" value="Genomic_DNA"/>
</dbReference>